<keyword evidence="3" id="KW-1185">Reference proteome</keyword>
<protein>
    <submittedName>
        <fullName evidence="2">Uncharacterized protein</fullName>
    </submittedName>
</protein>
<proteinExistence type="predicted"/>
<name>A0ABQ9U632_SAGOE</name>
<dbReference type="EMBL" id="JASSZA010000015">
    <property type="protein sequence ID" value="KAK2092522.1"/>
    <property type="molecule type" value="Genomic_DNA"/>
</dbReference>
<sequence>MPLDRVRSKSQALELLTHIDSQHPPPSHLKLRRQSGQLLCDVSEQPRFKQKDLPGEQSSHPTLASAEANSSTPPRGLHTQQALPNYHMILKFPSSNSGGN</sequence>
<feature type="region of interest" description="Disordered" evidence="1">
    <location>
        <begin position="43"/>
        <end position="82"/>
    </location>
</feature>
<gene>
    <name evidence="2" type="ORF">P7K49_029050</name>
</gene>
<evidence type="ECO:0000256" key="1">
    <source>
        <dbReference type="SAM" id="MobiDB-lite"/>
    </source>
</evidence>
<evidence type="ECO:0000313" key="2">
    <source>
        <dbReference type="EMBL" id="KAK2092522.1"/>
    </source>
</evidence>
<reference evidence="2 3" key="1">
    <citation type="submission" date="2023-05" db="EMBL/GenBank/DDBJ databases">
        <title>B98-5 Cell Line De Novo Hybrid Assembly: An Optical Mapping Approach.</title>
        <authorList>
            <person name="Kananen K."/>
            <person name="Auerbach J.A."/>
            <person name="Kautto E."/>
            <person name="Blachly J.S."/>
        </authorList>
    </citation>
    <scope>NUCLEOTIDE SEQUENCE [LARGE SCALE GENOMIC DNA]</scope>
    <source>
        <strain evidence="2">B95-8</strain>
        <tissue evidence="2">Cell line</tissue>
    </source>
</reference>
<dbReference type="Proteomes" id="UP001266305">
    <property type="component" value="Unassembled WGS sequence"/>
</dbReference>
<accession>A0ABQ9U632</accession>
<comment type="caution">
    <text evidence="2">The sequence shown here is derived from an EMBL/GenBank/DDBJ whole genome shotgun (WGS) entry which is preliminary data.</text>
</comment>
<organism evidence="2 3">
    <name type="scientific">Saguinus oedipus</name>
    <name type="common">Cotton-top tamarin</name>
    <name type="synonym">Oedipomidas oedipus</name>
    <dbReference type="NCBI Taxonomy" id="9490"/>
    <lineage>
        <taxon>Eukaryota</taxon>
        <taxon>Metazoa</taxon>
        <taxon>Chordata</taxon>
        <taxon>Craniata</taxon>
        <taxon>Vertebrata</taxon>
        <taxon>Euteleostomi</taxon>
        <taxon>Mammalia</taxon>
        <taxon>Eutheria</taxon>
        <taxon>Euarchontoglires</taxon>
        <taxon>Primates</taxon>
        <taxon>Haplorrhini</taxon>
        <taxon>Platyrrhini</taxon>
        <taxon>Cebidae</taxon>
        <taxon>Callitrichinae</taxon>
        <taxon>Saguinus</taxon>
    </lineage>
</organism>
<feature type="compositionally biased region" description="Polar residues" evidence="1">
    <location>
        <begin position="56"/>
        <end position="82"/>
    </location>
</feature>
<feature type="compositionally biased region" description="Basic and acidic residues" evidence="1">
    <location>
        <begin position="44"/>
        <end position="54"/>
    </location>
</feature>
<evidence type="ECO:0000313" key="3">
    <source>
        <dbReference type="Proteomes" id="UP001266305"/>
    </source>
</evidence>